<name>L7JWM6_TRAHO</name>
<keyword evidence="1" id="KW-0695">RNA-directed DNA polymerase</keyword>
<accession>L7JWM6</accession>
<protein>
    <submittedName>
        <fullName evidence="1">RNA-directed DNA polymerase, putative transposable element encoded protein</fullName>
        <ecNumber evidence="1">2.7.7.49</ecNumber>
    </submittedName>
</protein>
<keyword evidence="1" id="KW-0548">Nucleotidyltransferase</keyword>
<dbReference type="InParanoid" id="L7JWM6"/>
<dbReference type="GO" id="GO:0003964">
    <property type="term" value="F:RNA-directed DNA polymerase activity"/>
    <property type="evidence" value="ECO:0007669"/>
    <property type="project" value="UniProtKB-KW"/>
</dbReference>
<dbReference type="EMBL" id="JH993908">
    <property type="protein sequence ID" value="ELQ75883.1"/>
    <property type="molecule type" value="Genomic_DNA"/>
</dbReference>
<evidence type="ECO:0000313" key="2">
    <source>
        <dbReference type="Proteomes" id="UP000011185"/>
    </source>
</evidence>
<proteinExistence type="predicted"/>
<sequence length="82" mass="9623">MQKISDWCKRWRMSLNIGKCGTMVFSSGEVCKICYKEQPIATVDSYKYFGLPLMPDLDLNVVVRDRKEKAIREYHGMRPFLT</sequence>
<dbReference type="OrthoDB" id="1421278at2759"/>
<dbReference type="VEuPathDB" id="MicrosporidiaDB:THOM_1160"/>
<keyword evidence="1" id="KW-0808">Transferase</keyword>
<dbReference type="EC" id="2.7.7.49" evidence="1"/>
<dbReference type="Proteomes" id="UP000011185">
    <property type="component" value="Unassembled WGS sequence"/>
</dbReference>
<evidence type="ECO:0000313" key="1">
    <source>
        <dbReference type="EMBL" id="ELQ75883.1"/>
    </source>
</evidence>
<dbReference type="AlphaFoldDB" id="L7JWM6"/>
<organism evidence="1 2">
    <name type="scientific">Trachipleistophora hominis</name>
    <name type="common">Microsporidian parasite</name>
    <dbReference type="NCBI Taxonomy" id="72359"/>
    <lineage>
        <taxon>Eukaryota</taxon>
        <taxon>Fungi</taxon>
        <taxon>Fungi incertae sedis</taxon>
        <taxon>Microsporidia</taxon>
        <taxon>Pleistophoridae</taxon>
        <taxon>Trachipleistophora</taxon>
    </lineage>
</organism>
<reference evidence="1 2" key="1">
    <citation type="journal article" date="2012" name="PLoS Pathog.">
        <title>The genome of the obligate intracellular parasite Trachipleistophora hominis: new insights into microsporidian genome dynamics and reductive evolution.</title>
        <authorList>
            <person name="Heinz E."/>
            <person name="Williams T.A."/>
            <person name="Nakjang S."/>
            <person name="Noel C.J."/>
            <person name="Swan D.C."/>
            <person name="Goldberg A.V."/>
            <person name="Harris S.R."/>
            <person name="Weinmaier T."/>
            <person name="Markert S."/>
            <person name="Becher D."/>
            <person name="Bernhardt J."/>
            <person name="Dagan T."/>
            <person name="Hacker C."/>
            <person name="Lucocq J.M."/>
            <person name="Schweder T."/>
            <person name="Rattei T."/>
            <person name="Hall N."/>
            <person name="Hirt R.P."/>
            <person name="Embley T.M."/>
        </authorList>
    </citation>
    <scope>NUCLEOTIDE SEQUENCE [LARGE SCALE GENOMIC DNA]</scope>
</reference>
<keyword evidence="2" id="KW-1185">Reference proteome</keyword>
<dbReference type="HOGENOM" id="CLU_2559917_0_0_1"/>
<gene>
    <name evidence="1" type="ORF">THOM_1160</name>
</gene>